<organism evidence="3 4">
    <name type="scientific">Hibiscus sabdariffa</name>
    <name type="common">roselle</name>
    <dbReference type="NCBI Taxonomy" id="183260"/>
    <lineage>
        <taxon>Eukaryota</taxon>
        <taxon>Viridiplantae</taxon>
        <taxon>Streptophyta</taxon>
        <taxon>Embryophyta</taxon>
        <taxon>Tracheophyta</taxon>
        <taxon>Spermatophyta</taxon>
        <taxon>Magnoliopsida</taxon>
        <taxon>eudicotyledons</taxon>
        <taxon>Gunneridae</taxon>
        <taxon>Pentapetalae</taxon>
        <taxon>rosids</taxon>
        <taxon>malvids</taxon>
        <taxon>Malvales</taxon>
        <taxon>Malvaceae</taxon>
        <taxon>Malvoideae</taxon>
        <taxon>Hibiscus</taxon>
    </lineage>
</organism>
<protein>
    <recommendedName>
        <fullName evidence="2">DUF632 domain-containing protein</fullName>
    </recommendedName>
</protein>
<reference evidence="3 4" key="1">
    <citation type="journal article" date="2024" name="G3 (Bethesda)">
        <title>Genome assembly of Hibiscus sabdariffa L. provides insights into metabolisms of medicinal natural products.</title>
        <authorList>
            <person name="Kim T."/>
        </authorList>
    </citation>
    <scope>NUCLEOTIDE SEQUENCE [LARGE SCALE GENOMIC DNA]</scope>
    <source>
        <strain evidence="3">TK-2024</strain>
        <tissue evidence="3">Old leaves</tissue>
    </source>
</reference>
<dbReference type="EMBL" id="JBBPBN010000015">
    <property type="protein sequence ID" value="KAK9023064.1"/>
    <property type="molecule type" value="Genomic_DNA"/>
</dbReference>
<sequence>MWKVILECHSCQYQKLTEAKCLDAITLNENLNDTHLEVTMKLKLELQNWNLSFSSWIEAQRGYVKALNVVGSHGFWNSINQVLEHQNSTPRIIADKDTERKLKDLEKEEKKMQARVKNMTLWERKESTVVPTRDTSTTDGSDTRDASASLQYGLKQIFKAMEKLASQSKQAYEELPQCIEKCKATQDKA</sequence>
<dbReference type="InterPro" id="IPR006867">
    <property type="entry name" value="DUF632"/>
</dbReference>
<feature type="region of interest" description="Disordered" evidence="1">
    <location>
        <begin position="127"/>
        <end position="146"/>
    </location>
</feature>
<feature type="domain" description="DUF632" evidence="2">
    <location>
        <begin position="1"/>
        <end position="68"/>
    </location>
</feature>
<dbReference type="PANTHER" id="PTHR21450:SF19">
    <property type="entry name" value="F5M15.15"/>
    <property type="match status" value="1"/>
</dbReference>
<name>A0ABR2SDH3_9ROSI</name>
<dbReference type="Pfam" id="PF04782">
    <property type="entry name" value="DUF632"/>
    <property type="match status" value="1"/>
</dbReference>
<dbReference type="PANTHER" id="PTHR21450">
    <property type="entry name" value="PROTEIN ALTERED PHOSPHATE STARVATION RESPONSE 1"/>
    <property type="match status" value="1"/>
</dbReference>
<comment type="caution">
    <text evidence="3">The sequence shown here is derived from an EMBL/GenBank/DDBJ whole genome shotgun (WGS) entry which is preliminary data.</text>
</comment>
<evidence type="ECO:0000313" key="4">
    <source>
        <dbReference type="Proteomes" id="UP001396334"/>
    </source>
</evidence>
<evidence type="ECO:0000256" key="1">
    <source>
        <dbReference type="SAM" id="MobiDB-lite"/>
    </source>
</evidence>
<gene>
    <name evidence="3" type="ORF">V6N11_003295</name>
</gene>
<dbReference type="Proteomes" id="UP001396334">
    <property type="component" value="Unassembled WGS sequence"/>
</dbReference>
<evidence type="ECO:0000313" key="3">
    <source>
        <dbReference type="EMBL" id="KAK9023064.1"/>
    </source>
</evidence>
<keyword evidence="4" id="KW-1185">Reference proteome</keyword>
<accession>A0ABR2SDH3</accession>
<proteinExistence type="predicted"/>
<evidence type="ECO:0000259" key="2">
    <source>
        <dbReference type="Pfam" id="PF04782"/>
    </source>
</evidence>